<keyword evidence="2" id="KW-1185">Reference proteome</keyword>
<dbReference type="SUPFAM" id="SSF141571">
    <property type="entry name" value="Pentapeptide repeat-like"/>
    <property type="match status" value="1"/>
</dbReference>
<dbReference type="Proteomes" id="UP001142462">
    <property type="component" value="Unassembled WGS sequence"/>
</dbReference>
<reference evidence="1" key="2">
    <citation type="submission" date="2023-01" db="EMBL/GenBank/DDBJ databases">
        <authorList>
            <person name="Sun Q."/>
            <person name="Evtushenko L."/>
        </authorList>
    </citation>
    <scope>NUCLEOTIDE SEQUENCE</scope>
    <source>
        <strain evidence="1">VKM Ac-1020</strain>
    </source>
</reference>
<dbReference type="Gene3D" id="2.160.20.80">
    <property type="entry name" value="E3 ubiquitin-protein ligase SopA"/>
    <property type="match status" value="1"/>
</dbReference>
<dbReference type="RefSeq" id="WP_271172012.1">
    <property type="nucleotide sequence ID" value="NZ_BSEJ01000001.1"/>
</dbReference>
<name>A0A9W6H125_9MICO</name>
<organism evidence="1 2">
    <name type="scientific">Microbacterium barkeri</name>
    <dbReference type="NCBI Taxonomy" id="33917"/>
    <lineage>
        <taxon>Bacteria</taxon>
        <taxon>Bacillati</taxon>
        <taxon>Actinomycetota</taxon>
        <taxon>Actinomycetes</taxon>
        <taxon>Micrococcales</taxon>
        <taxon>Microbacteriaceae</taxon>
        <taxon>Microbacterium</taxon>
    </lineage>
</organism>
<evidence type="ECO:0008006" key="3">
    <source>
        <dbReference type="Google" id="ProtNLM"/>
    </source>
</evidence>
<comment type="caution">
    <text evidence="1">The sequence shown here is derived from an EMBL/GenBank/DDBJ whole genome shotgun (WGS) entry which is preliminary data.</text>
</comment>
<dbReference type="AlphaFoldDB" id="A0A9W6H125"/>
<reference evidence="1" key="1">
    <citation type="journal article" date="2014" name="Int. J. Syst. Evol. Microbiol.">
        <title>Complete genome sequence of Corynebacterium casei LMG S-19264T (=DSM 44701T), isolated from a smear-ripened cheese.</title>
        <authorList>
            <consortium name="US DOE Joint Genome Institute (JGI-PGF)"/>
            <person name="Walter F."/>
            <person name="Albersmeier A."/>
            <person name="Kalinowski J."/>
            <person name="Ruckert C."/>
        </authorList>
    </citation>
    <scope>NUCLEOTIDE SEQUENCE</scope>
    <source>
        <strain evidence="1">VKM Ac-1020</strain>
    </source>
</reference>
<gene>
    <name evidence="1" type="ORF">GCM10017576_04210</name>
</gene>
<proteinExistence type="predicted"/>
<dbReference type="EMBL" id="BSEJ01000001">
    <property type="protein sequence ID" value="GLJ60292.1"/>
    <property type="molecule type" value="Genomic_DNA"/>
</dbReference>
<evidence type="ECO:0000313" key="2">
    <source>
        <dbReference type="Proteomes" id="UP001142462"/>
    </source>
</evidence>
<protein>
    <recommendedName>
        <fullName evidence="3">Pentapeptide repeat-containing protein</fullName>
    </recommendedName>
</protein>
<accession>A0A9W6H125</accession>
<sequence>MARKQDRPIAPRVSAPDLPDALEDAVPRRYADLQRSRLAGLAGDVDLEHASLEECVIAAPSVETLALRGATLIDVEISDIRAVSVVARDATIRRLRVTGGRIGTLDLADAGVAELELRDVRVDYLSFAGARLEDVRIVDSTIRAIDLPQARLTRVAFEGCRADEVDPRGMRAADLDLRGLDALSYLDVLALRGTTLTDDQVRMLAPAFAAAAGIDVKG</sequence>
<evidence type="ECO:0000313" key="1">
    <source>
        <dbReference type="EMBL" id="GLJ60292.1"/>
    </source>
</evidence>